<keyword evidence="3" id="KW-1185">Reference proteome</keyword>
<dbReference type="GeneID" id="17302524"/>
<reference evidence="3" key="2">
    <citation type="submission" date="2012-11" db="EMBL/GenBank/DDBJ databases">
        <authorList>
            <person name="Kuo A."/>
            <person name="Curtis B.A."/>
            <person name="Tanifuji G."/>
            <person name="Burki F."/>
            <person name="Gruber A."/>
            <person name="Irimia M."/>
            <person name="Maruyama S."/>
            <person name="Arias M.C."/>
            <person name="Ball S.G."/>
            <person name="Gile G.H."/>
            <person name="Hirakawa Y."/>
            <person name="Hopkins J.F."/>
            <person name="Rensing S.A."/>
            <person name="Schmutz J."/>
            <person name="Symeonidi A."/>
            <person name="Elias M."/>
            <person name="Eveleigh R.J."/>
            <person name="Herman E.K."/>
            <person name="Klute M.J."/>
            <person name="Nakayama T."/>
            <person name="Obornik M."/>
            <person name="Reyes-Prieto A."/>
            <person name="Armbrust E.V."/>
            <person name="Aves S.J."/>
            <person name="Beiko R.G."/>
            <person name="Coutinho P."/>
            <person name="Dacks J.B."/>
            <person name="Durnford D.G."/>
            <person name="Fast N.M."/>
            <person name="Green B.R."/>
            <person name="Grisdale C."/>
            <person name="Hempe F."/>
            <person name="Henrissat B."/>
            <person name="Hoppner M.P."/>
            <person name="Ishida K.-I."/>
            <person name="Kim E."/>
            <person name="Koreny L."/>
            <person name="Kroth P.G."/>
            <person name="Liu Y."/>
            <person name="Malik S.-B."/>
            <person name="Maier U.G."/>
            <person name="McRose D."/>
            <person name="Mock T."/>
            <person name="Neilson J.A."/>
            <person name="Onodera N.T."/>
            <person name="Poole A.M."/>
            <person name="Pritham E.J."/>
            <person name="Richards T.A."/>
            <person name="Rocap G."/>
            <person name="Roy S.W."/>
            <person name="Sarai C."/>
            <person name="Schaack S."/>
            <person name="Shirato S."/>
            <person name="Slamovits C.H."/>
            <person name="Spencer D.F."/>
            <person name="Suzuki S."/>
            <person name="Worden A.Z."/>
            <person name="Zauner S."/>
            <person name="Barry K."/>
            <person name="Bell C."/>
            <person name="Bharti A.K."/>
            <person name="Crow J.A."/>
            <person name="Grimwood J."/>
            <person name="Kramer R."/>
            <person name="Lindquist E."/>
            <person name="Lucas S."/>
            <person name="Salamov A."/>
            <person name="McFadden G.I."/>
            <person name="Lane C.E."/>
            <person name="Keeling P.J."/>
            <person name="Gray M.W."/>
            <person name="Grigoriev I.V."/>
            <person name="Archibald J.M."/>
        </authorList>
    </citation>
    <scope>NUCLEOTIDE SEQUENCE</scope>
    <source>
        <strain evidence="3">CCMP2712</strain>
    </source>
</reference>
<reference evidence="2" key="3">
    <citation type="submission" date="2015-06" db="UniProtKB">
        <authorList>
            <consortium name="EnsemblProtists"/>
        </authorList>
    </citation>
    <scope>IDENTIFICATION</scope>
</reference>
<sequence length="91" mass="10359">MPQLNMETATNFCGNNDEFYDLVQYNAASAPDFAGKEILSGFEDEDSDELFRSFRYGCPCRRKQLECLQRAIMLITSKARMYGVSGKVIQL</sequence>
<gene>
    <name evidence="1" type="ORF">GUITHDRAFT_152558</name>
</gene>
<dbReference type="HOGENOM" id="CLU_2431661_0_0_1"/>
<evidence type="ECO:0000313" key="3">
    <source>
        <dbReference type="Proteomes" id="UP000011087"/>
    </source>
</evidence>
<dbReference type="KEGG" id="gtt:GUITHDRAFT_152558"/>
<proteinExistence type="predicted"/>
<organism evidence="1">
    <name type="scientific">Guillardia theta (strain CCMP2712)</name>
    <name type="common">Cryptophyte</name>
    <dbReference type="NCBI Taxonomy" id="905079"/>
    <lineage>
        <taxon>Eukaryota</taxon>
        <taxon>Cryptophyceae</taxon>
        <taxon>Pyrenomonadales</taxon>
        <taxon>Geminigeraceae</taxon>
        <taxon>Guillardia</taxon>
    </lineage>
</organism>
<dbReference type="EMBL" id="JH992997">
    <property type="protein sequence ID" value="EKX45761.1"/>
    <property type="molecule type" value="Genomic_DNA"/>
</dbReference>
<accession>L1JB53</accession>
<protein>
    <submittedName>
        <fullName evidence="1 2">Uncharacterized protein</fullName>
    </submittedName>
</protein>
<dbReference type="AlphaFoldDB" id="L1JB53"/>
<dbReference type="PaxDb" id="55529-EKX45761"/>
<name>L1JB53_GUITC</name>
<evidence type="ECO:0000313" key="2">
    <source>
        <dbReference type="EnsemblProtists" id="EKX45761"/>
    </source>
</evidence>
<dbReference type="Proteomes" id="UP000011087">
    <property type="component" value="Unassembled WGS sequence"/>
</dbReference>
<evidence type="ECO:0000313" key="1">
    <source>
        <dbReference type="EMBL" id="EKX45761.1"/>
    </source>
</evidence>
<dbReference type="EnsemblProtists" id="EKX45761">
    <property type="protein sequence ID" value="EKX45761"/>
    <property type="gene ID" value="GUITHDRAFT_152558"/>
</dbReference>
<dbReference type="RefSeq" id="XP_005832741.1">
    <property type="nucleotide sequence ID" value="XM_005832684.1"/>
</dbReference>
<reference evidence="1 3" key="1">
    <citation type="journal article" date="2012" name="Nature">
        <title>Algal genomes reveal evolutionary mosaicism and the fate of nucleomorphs.</title>
        <authorList>
            <consortium name="DOE Joint Genome Institute"/>
            <person name="Curtis B.A."/>
            <person name="Tanifuji G."/>
            <person name="Burki F."/>
            <person name="Gruber A."/>
            <person name="Irimia M."/>
            <person name="Maruyama S."/>
            <person name="Arias M.C."/>
            <person name="Ball S.G."/>
            <person name="Gile G.H."/>
            <person name="Hirakawa Y."/>
            <person name="Hopkins J.F."/>
            <person name="Kuo A."/>
            <person name="Rensing S.A."/>
            <person name="Schmutz J."/>
            <person name="Symeonidi A."/>
            <person name="Elias M."/>
            <person name="Eveleigh R.J."/>
            <person name="Herman E.K."/>
            <person name="Klute M.J."/>
            <person name="Nakayama T."/>
            <person name="Obornik M."/>
            <person name="Reyes-Prieto A."/>
            <person name="Armbrust E.V."/>
            <person name="Aves S.J."/>
            <person name="Beiko R.G."/>
            <person name="Coutinho P."/>
            <person name="Dacks J.B."/>
            <person name="Durnford D.G."/>
            <person name="Fast N.M."/>
            <person name="Green B.R."/>
            <person name="Grisdale C.J."/>
            <person name="Hempel F."/>
            <person name="Henrissat B."/>
            <person name="Hoppner M.P."/>
            <person name="Ishida K."/>
            <person name="Kim E."/>
            <person name="Koreny L."/>
            <person name="Kroth P.G."/>
            <person name="Liu Y."/>
            <person name="Malik S.B."/>
            <person name="Maier U.G."/>
            <person name="McRose D."/>
            <person name="Mock T."/>
            <person name="Neilson J.A."/>
            <person name="Onodera N.T."/>
            <person name="Poole A.M."/>
            <person name="Pritham E.J."/>
            <person name="Richards T.A."/>
            <person name="Rocap G."/>
            <person name="Roy S.W."/>
            <person name="Sarai C."/>
            <person name="Schaack S."/>
            <person name="Shirato S."/>
            <person name="Slamovits C.H."/>
            <person name="Spencer D.F."/>
            <person name="Suzuki S."/>
            <person name="Worden A.Z."/>
            <person name="Zauner S."/>
            <person name="Barry K."/>
            <person name="Bell C."/>
            <person name="Bharti A.K."/>
            <person name="Crow J.A."/>
            <person name="Grimwood J."/>
            <person name="Kramer R."/>
            <person name="Lindquist E."/>
            <person name="Lucas S."/>
            <person name="Salamov A."/>
            <person name="McFadden G.I."/>
            <person name="Lane C.E."/>
            <person name="Keeling P.J."/>
            <person name="Gray M.W."/>
            <person name="Grigoriev I.V."/>
            <person name="Archibald J.M."/>
        </authorList>
    </citation>
    <scope>NUCLEOTIDE SEQUENCE</scope>
    <source>
        <strain evidence="1 3">CCMP2712</strain>
    </source>
</reference>